<name>A0A1Y1Z551_9FUNG</name>
<dbReference type="InParanoid" id="A0A1Y1Z551"/>
<dbReference type="Pfam" id="PF11901">
    <property type="entry name" value="DM9"/>
    <property type="match status" value="2"/>
</dbReference>
<dbReference type="AlphaFoldDB" id="A0A1Y1Z551"/>
<dbReference type="InterPro" id="IPR006616">
    <property type="entry name" value="DM9_repeat"/>
</dbReference>
<dbReference type="OrthoDB" id="2142040at2759"/>
<sequence length="332" mass="35965">MPSVTAPDNFAIQRPHTVYNSVGPYEDASPPTYSFPEPSIFPNYRRSTEPCHNPPFDMPSENSGSFASPFVQFPEPGLPSSFPPNGQFVSMPSISTPNTSLPYTPGGQAAFPMTEGFLTSNKYEAVPAKSSAMTLPETLGHTSNTLGIVPVTDDIYPPLFSGYPPTKPSQISALANITGAKISDRFEWVYATNGYIPPEAIGCGKESNDSPLYISKGVYKQVTHVGMVAPHLKGISFVHKNSVIKQKECYVLCGDIRGLRWVKCMGAFNMKGGRFVEAGTAENGKAICIGLVDYRGGIYIGEVGEHTGGMSFAYQGKKVMAPDFYYVLAYNF</sequence>
<protein>
    <submittedName>
        <fullName evidence="1">Uncharacterized protein</fullName>
    </submittedName>
</protein>
<organism evidence="1 2">
    <name type="scientific">Basidiobolus meristosporus CBS 931.73</name>
    <dbReference type="NCBI Taxonomy" id="1314790"/>
    <lineage>
        <taxon>Eukaryota</taxon>
        <taxon>Fungi</taxon>
        <taxon>Fungi incertae sedis</taxon>
        <taxon>Zoopagomycota</taxon>
        <taxon>Entomophthoromycotina</taxon>
        <taxon>Basidiobolomycetes</taxon>
        <taxon>Basidiobolales</taxon>
        <taxon>Basidiobolaceae</taxon>
        <taxon>Basidiobolus</taxon>
    </lineage>
</organism>
<comment type="caution">
    <text evidence="1">The sequence shown here is derived from an EMBL/GenBank/DDBJ whole genome shotgun (WGS) entry which is preliminary data.</text>
</comment>
<dbReference type="PANTHER" id="PTHR31649">
    <property type="entry name" value="AGAP009604-PA"/>
    <property type="match status" value="1"/>
</dbReference>
<proteinExistence type="predicted"/>
<dbReference type="SMART" id="SM00696">
    <property type="entry name" value="DM9"/>
    <property type="match status" value="1"/>
</dbReference>
<dbReference type="PANTHER" id="PTHR31649:SF1">
    <property type="entry name" value="FARNESOIC ACID O-METHYL TRANSFERASE DOMAIN-CONTAINING PROTEIN"/>
    <property type="match status" value="1"/>
</dbReference>
<evidence type="ECO:0000313" key="2">
    <source>
        <dbReference type="Proteomes" id="UP000193498"/>
    </source>
</evidence>
<keyword evidence="2" id="KW-1185">Reference proteome</keyword>
<dbReference type="EMBL" id="MCFE01000028">
    <property type="protein sequence ID" value="ORY05107.1"/>
    <property type="molecule type" value="Genomic_DNA"/>
</dbReference>
<evidence type="ECO:0000313" key="1">
    <source>
        <dbReference type="EMBL" id="ORY05107.1"/>
    </source>
</evidence>
<gene>
    <name evidence="1" type="ORF">K493DRAFT_311097</name>
</gene>
<reference evidence="1 2" key="1">
    <citation type="submission" date="2016-07" db="EMBL/GenBank/DDBJ databases">
        <title>Pervasive Adenine N6-methylation of Active Genes in Fungi.</title>
        <authorList>
            <consortium name="DOE Joint Genome Institute"/>
            <person name="Mondo S.J."/>
            <person name="Dannebaum R.O."/>
            <person name="Kuo R.C."/>
            <person name="Labutti K."/>
            <person name="Haridas S."/>
            <person name="Kuo A."/>
            <person name="Salamov A."/>
            <person name="Ahrendt S.R."/>
            <person name="Lipzen A."/>
            <person name="Sullivan W."/>
            <person name="Andreopoulos W.B."/>
            <person name="Clum A."/>
            <person name="Lindquist E."/>
            <person name="Daum C."/>
            <person name="Ramamoorthy G.K."/>
            <person name="Gryganskyi A."/>
            <person name="Culley D."/>
            <person name="Magnuson J.K."/>
            <person name="James T.Y."/>
            <person name="O'Malley M.A."/>
            <person name="Stajich J.E."/>
            <person name="Spatafora J.W."/>
            <person name="Visel A."/>
            <person name="Grigoriev I.V."/>
        </authorList>
    </citation>
    <scope>NUCLEOTIDE SEQUENCE [LARGE SCALE GENOMIC DNA]</scope>
    <source>
        <strain evidence="1 2">CBS 931.73</strain>
    </source>
</reference>
<accession>A0A1Y1Z551</accession>
<dbReference type="Proteomes" id="UP000193498">
    <property type="component" value="Unassembled WGS sequence"/>
</dbReference>